<name>A0AAN4VVJ5_9BACT</name>
<proteinExistence type="predicted"/>
<accession>A0AAN4VVJ5</accession>
<dbReference type="EMBL" id="BQKE01000001">
    <property type="protein sequence ID" value="GJM60741.1"/>
    <property type="molecule type" value="Genomic_DNA"/>
</dbReference>
<protein>
    <submittedName>
        <fullName evidence="1">Uncharacterized protein</fullName>
    </submittedName>
</protein>
<dbReference type="Proteomes" id="UP001310022">
    <property type="component" value="Unassembled WGS sequence"/>
</dbReference>
<gene>
    <name evidence="1" type="ORF">PEDI_12930</name>
</gene>
<organism evidence="1 2">
    <name type="scientific">Persicobacter diffluens</name>
    <dbReference type="NCBI Taxonomy" id="981"/>
    <lineage>
        <taxon>Bacteria</taxon>
        <taxon>Pseudomonadati</taxon>
        <taxon>Bacteroidota</taxon>
        <taxon>Cytophagia</taxon>
        <taxon>Cytophagales</taxon>
        <taxon>Persicobacteraceae</taxon>
        <taxon>Persicobacter</taxon>
    </lineage>
</organism>
<keyword evidence="2" id="KW-1185">Reference proteome</keyword>
<dbReference type="AlphaFoldDB" id="A0AAN4VVJ5"/>
<dbReference type="RefSeq" id="WP_053404644.1">
    <property type="nucleotide sequence ID" value="NZ_BQKE01000001.1"/>
</dbReference>
<evidence type="ECO:0000313" key="1">
    <source>
        <dbReference type="EMBL" id="GJM60741.1"/>
    </source>
</evidence>
<comment type="caution">
    <text evidence="1">The sequence shown here is derived from an EMBL/GenBank/DDBJ whole genome shotgun (WGS) entry which is preliminary data.</text>
</comment>
<evidence type="ECO:0000313" key="2">
    <source>
        <dbReference type="Proteomes" id="UP001310022"/>
    </source>
</evidence>
<sequence>MASHKFEKGQRVTIKKGVKNPLDRDLDLSGQVVTVLKISNPNSDDPILLVEFGKDALDQWPQGILEDMICQHPKWDQTKIKASQIEM</sequence>
<reference evidence="1 2" key="1">
    <citation type="submission" date="2021-12" db="EMBL/GenBank/DDBJ databases">
        <title>Genome sequencing of bacteria with rrn-lacking chromosome and rrn-plasmid.</title>
        <authorList>
            <person name="Anda M."/>
            <person name="Iwasaki W."/>
        </authorList>
    </citation>
    <scope>NUCLEOTIDE SEQUENCE [LARGE SCALE GENOMIC DNA]</scope>
    <source>
        <strain evidence="1 2">NBRC 15940</strain>
    </source>
</reference>